<feature type="binding site" evidence="7">
    <location>
        <position position="335"/>
    </location>
    <ligand>
        <name>FAD</name>
        <dbReference type="ChEBI" id="CHEBI:57692"/>
    </ligand>
</feature>
<feature type="binding site" evidence="7">
    <location>
        <position position="43"/>
    </location>
    <ligand>
        <name>FAD</name>
        <dbReference type="ChEBI" id="CHEBI:57692"/>
    </ligand>
</feature>
<evidence type="ECO:0000256" key="6">
    <source>
        <dbReference type="ARBA" id="ARBA00023002"/>
    </source>
</evidence>
<dbReference type="InterPro" id="IPR055275">
    <property type="entry name" value="Ferredox_Rdtase"/>
</dbReference>
<gene>
    <name evidence="10" type="ORF">BVH74_02410</name>
</gene>
<keyword evidence="5 8" id="KW-0521">NADP</keyword>
<keyword evidence="3" id="KW-0285">Flavoprotein</keyword>
<evidence type="ECO:0000256" key="7">
    <source>
        <dbReference type="PIRSR" id="PIRSR000362-1"/>
    </source>
</evidence>
<dbReference type="Gene3D" id="3.40.50.720">
    <property type="entry name" value="NAD(P)-binding Rossmann-like Domain"/>
    <property type="match status" value="1"/>
</dbReference>
<dbReference type="InterPro" id="IPR023753">
    <property type="entry name" value="FAD/NAD-binding_dom"/>
</dbReference>
<dbReference type="Proteomes" id="UP000243488">
    <property type="component" value="Chromosome"/>
</dbReference>
<dbReference type="EMBL" id="CP020100">
    <property type="protein sequence ID" value="AQZ93680.1"/>
    <property type="molecule type" value="Genomic_DNA"/>
</dbReference>
<dbReference type="GO" id="GO:0016491">
    <property type="term" value="F:oxidoreductase activity"/>
    <property type="evidence" value="ECO:0007669"/>
    <property type="project" value="UniProtKB-KW"/>
</dbReference>
<dbReference type="PIRSF" id="PIRSF000362">
    <property type="entry name" value="FNR"/>
    <property type="match status" value="1"/>
</dbReference>
<evidence type="ECO:0000313" key="11">
    <source>
        <dbReference type="Proteomes" id="UP000243488"/>
    </source>
</evidence>
<dbReference type="KEGG" id="ppha:BVH74_02410"/>
<keyword evidence="11" id="KW-1185">Reference proteome</keyword>
<organism evidence="10 11">
    <name type="scientific">Halopseudomonas phragmitis</name>
    <dbReference type="NCBI Taxonomy" id="1931241"/>
    <lineage>
        <taxon>Bacteria</taxon>
        <taxon>Pseudomonadati</taxon>
        <taxon>Pseudomonadota</taxon>
        <taxon>Gammaproteobacteria</taxon>
        <taxon>Pseudomonadales</taxon>
        <taxon>Pseudomonadaceae</taxon>
        <taxon>Halopseudomonas</taxon>
    </lineage>
</organism>
<evidence type="ECO:0000256" key="8">
    <source>
        <dbReference type="PIRSR" id="PIRSR000362-2"/>
    </source>
</evidence>
<dbReference type="AlphaFoldDB" id="A0A1V0B1C0"/>
<feature type="binding site" evidence="7">
    <location>
        <position position="14"/>
    </location>
    <ligand>
        <name>FAD</name>
        <dbReference type="ChEBI" id="CHEBI:57692"/>
    </ligand>
</feature>
<dbReference type="RefSeq" id="WP_080048538.1">
    <property type="nucleotide sequence ID" value="NZ_CP020100.1"/>
</dbReference>
<protein>
    <submittedName>
        <fullName evidence="10">Oxidoreductase</fullName>
    </submittedName>
</protein>
<evidence type="ECO:0000256" key="4">
    <source>
        <dbReference type="ARBA" id="ARBA00022827"/>
    </source>
</evidence>
<name>A0A1V0B1C0_9GAMM</name>
<feature type="binding site" evidence="7">
    <location>
        <begin position="342"/>
        <end position="344"/>
    </location>
    <ligand>
        <name>FAD</name>
        <dbReference type="ChEBI" id="CHEBI:57692"/>
    </ligand>
</feature>
<accession>A0A1V0B1C0</accession>
<evidence type="ECO:0000256" key="5">
    <source>
        <dbReference type="ARBA" id="ARBA00022857"/>
    </source>
</evidence>
<comment type="cofactor">
    <cofactor evidence="1 7">
        <name>FAD</name>
        <dbReference type="ChEBI" id="CHEBI:57692"/>
    </cofactor>
</comment>
<evidence type="ECO:0000259" key="9">
    <source>
        <dbReference type="Pfam" id="PF07992"/>
    </source>
</evidence>
<dbReference type="Pfam" id="PF07992">
    <property type="entry name" value="Pyr_redox_2"/>
    <property type="match status" value="1"/>
</dbReference>
<dbReference type="SUPFAM" id="SSF51971">
    <property type="entry name" value="Nucleotide-binding domain"/>
    <property type="match status" value="1"/>
</dbReference>
<dbReference type="PRINTS" id="PR00419">
    <property type="entry name" value="ADXRDTASE"/>
</dbReference>
<evidence type="ECO:0000313" key="10">
    <source>
        <dbReference type="EMBL" id="AQZ93680.1"/>
    </source>
</evidence>
<proteinExistence type="inferred from homology"/>
<feature type="binding site" evidence="8">
    <location>
        <position position="342"/>
    </location>
    <ligand>
        <name>NADP(+)</name>
        <dbReference type="ChEBI" id="CHEBI:58349"/>
    </ligand>
</feature>
<evidence type="ECO:0000256" key="3">
    <source>
        <dbReference type="ARBA" id="ARBA00022630"/>
    </source>
</evidence>
<comment type="similarity">
    <text evidence="2">Belongs to the ferredoxin--NADP reductase type 1 family.</text>
</comment>
<sequence length="429" mass="47222">MNSPSIAIVGSGPSGCYLAQALRKHWPASQVCLLDRLPVPYGLVRYGVAPDHPGTKAVTRQFDRLFEREGVHFIGNLEVGQHLPLASLRAAFDIVVLATGLYADRQLGIPGEQLPGVYGAGRLTRRFNDHPDEVGFQPELGQRCLIIGNGNVAIDVLRLLSKTAEEFGGSEVSARTLAHFQRQPLARIDIVGRSAPDQAKFDPVMLRELAQLQQVRFEIQAKDLHCDSDDRLAQAKIEALRLLAEHTPSQPPRRTIAFHFGWSPEQIDGERRVQGMRFRASASRDETLQLAADSIITAIGFAEHDGQALSQHHLAGQHANPAHGRLEPGLYCAGWFKRGPHGTIPDNRLDSRRVADTIISDAEQLPLGKPGLDALPRGLLQHCTDYAGWKRLDAEETSQAPANRLRQKISDLALMLEIARPTMTGEQQP</sequence>
<evidence type="ECO:0000256" key="2">
    <source>
        <dbReference type="ARBA" id="ARBA00008312"/>
    </source>
</evidence>
<keyword evidence="4 7" id="KW-0274">FAD</keyword>
<dbReference type="Gene3D" id="3.50.50.60">
    <property type="entry name" value="FAD/NAD(P)-binding domain"/>
    <property type="match status" value="1"/>
</dbReference>
<dbReference type="PANTHER" id="PTHR48467">
    <property type="entry name" value="GLUTAMATE SYNTHASE 1 [NADH], CHLOROPLASTIC-LIKE"/>
    <property type="match status" value="1"/>
</dbReference>
<dbReference type="STRING" id="1931241.BVH74_02410"/>
<evidence type="ECO:0000256" key="1">
    <source>
        <dbReference type="ARBA" id="ARBA00001974"/>
    </source>
</evidence>
<reference evidence="10 11" key="1">
    <citation type="submission" date="2017-03" db="EMBL/GenBank/DDBJ databases">
        <title>Complete genome sequence of the novel DNRA strain Pseudomonas sp. S-6-2 isolated from Chinese polluted river sediment. Journal of Biotechnology.</title>
        <authorList>
            <person name="Li J."/>
            <person name="Xiang F."/>
            <person name="Wang L."/>
            <person name="Xi L."/>
            <person name="Liu J."/>
        </authorList>
    </citation>
    <scope>NUCLEOTIDE SEQUENCE [LARGE SCALE GENOMIC DNA]</scope>
    <source>
        <strain evidence="10 11">S-6-2</strain>
    </source>
</reference>
<feature type="binding site" evidence="8">
    <location>
        <begin position="149"/>
        <end position="152"/>
    </location>
    <ligand>
        <name>NADP(+)</name>
        <dbReference type="ChEBI" id="CHEBI:58349"/>
    </ligand>
</feature>
<feature type="domain" description="FAD/NAD(P)-binding" evidence="9">
    <location>
        <begin position="5"/>
        <end position="165"/>
    </location>
</feature>
<dbReference type="InterPro" id="IPR036188">
    <property type="entry name" value="FAD/NAD-bd_sf"/>
</dbReference>
<keyword evidence="6" id="KW-0560">Oxidoreductase</keyword>
<dbReference type="InterPro" id="IPR021163">
    <property type="entry name" value="Ferredox_Rdtase_adrenod"/>
</dbReference>
<feature type="binding site" evidence="7">
    <location>
        <position position="79"/>
    </location>
    <ligand>
        <name>FAD</name>
        <dbReference type="ChEBI" id="CHEBI:57692"/>
    </ligand>
</feature>
<dbReference type="PANTHER" id="PTHR48467:SF1">
    <property type="entry name" value="GLUTAMATE SYNTHASE 1 [NADH], CHLOROPLASTIC-LIKE"/>
    <property type="match status" value="1"/>
</dbReference>